<evidence type="ECO:0000313" key="2">
    <source>
        <dbReference type="Proteomes" id="UP001500962"/>
    </source>
</evidence>
<reference evidence="1" key="2">
    <citation type="submission" date="2023-12" db="EMBL/GenBank/DDBJ databases">
        <authorList>
            <person name="Sun Q."/>
            <person name="Inoue M."/>
        </authorList>
    </citation>
    <scope>NUCLEOTIDE SEQUENCE</scope>
    <source>
        <strain evidence="1">JCM 12289</strain>
    </source>
</reference>
<gene>
    <name evidence="1" type="ORF">GCM10008985_37520</name>
</gene>
<sequence length="66" mass="7436">MKESYSAVTSSPSYRSPTHHDERLRVVFAYSMTRLAGTVKRRVENSVTALVELEAALAVRERPKLS</sequence>
<accession>A0AAV3SMJ1</accession>
<evidence type="ECO:0000313" key="1">
    <source>
        <dbReference type="EMBL" id="GAA0477662.1"/>
    </source>
</evidence>
<dbReference type="Proteomes" id="UP001500962">
    <property type="component" value="Unassembled WGS sequence"/>
</dbReference>
<organism evidence="1 2">
    <name type="scientific">Halococcus dombrowskii</name>
    <dbReference type="NCBI Taxonomy" id="179637"/>
    <lineage>
        <taxon>Archaea</taxon>
        <taxon>Methanobacteriati</taxon>
        <taxon>Methanobacteriota</taxon>
        <taxon>Stenosarchaea group</taxon>
        <taxon>Halobacteria</taxon>
        <taxon>Halobacteriales</taxon>
        <taxon>Halococcaceae</taxon>
        <taxon>Halococcus</taxon>
    </lineage>
</organism>
<comment type="caution">
    <text evidence="1">The sequence shown here is derived from an EMBL/GenBank/DDBJ whole genome shotgun (WGS) entry which is preliminary data.</text>
</comment>
<dbReference type="AlphaFoldDB" id="A0AAV3SMJ1"/>
<proteinExistence type="predicted"/>
<protein>
    <submittedName>
        <fullName evidence="1">Uncharacterized protein</fullName>
    </submittedName>
</protein>
<reference evidence="1" key="1">
    <citation type="journal article" date="2014" name="Int. J. Syst. Evol. Microbiol.">
        <title>Complete genome sequence of Corynebacterium casei LMG S-19264T (=DSM 44701T), isolated from a smear-ripened cheese.</title>
        <authorList>
            <consortium name="US DOE Joint Genome Institute (JGI-PGF)"/>
            <person name="Walter F."/>
            <person name="Albersmeier A."/>
            <person name="Kalinowski J."/>
            <person name="Ruckert C."/>
        </authorList>
    </citation>
    <scope>NUCLEOTIDE SEQUENCE</scope>
    <source>
        <strain evidence="1">JCM 12289</strain>
    </source>
</reference>
<name>A0AAV3SMJ1_HALDO</name>
<dbReference type="EMBL" id="BAAADN010000090">
    <property type="protein sequence ID" value="GAA0477662.1"/>
    <property type="molecule type" value="Genomic_DNA"/>
</dbReference>